<reference evidence="2 3" key="1">
    <citation type="journal article" date="2011" name="J. Bacteriol.">
        <title>Whole genome sequence of an unusual Borrelia burgdorferi sensu lato isolate.</title>
        <authorList>
            <person name="Casjens S.R."/>
            <person name="Fraser-Liggett C.M."/>
            <person name="Mongodin E.F."/>
            <person name="Qiu W.G."/>
            <person name="Dunn J.J."/>
            <person name="Luft B.J."/>
            <person name="Schutzer S.E."/>
        </authorList>
    </citation>
    <scope>NUCLEOTIDE SEQUENCE [LARGE SCALE GENOMIC DNA]</scope>
    <source>
        <strain evidence="2 3">SV1</strain>
    </source>
</reference>
<evidence type="ECO:0000313" key="2">
    <source>
        <dbReference type="EMBL" id="EEH01030.1"/>
    </source>
</evidence>
<keyword evidence="1" id="KW-1133">Transmembrane helix</keyword>
<organism evidence="2 3">
    <name type="scientific">Borreliella finlandensis</name>
    <dbReference type="NCBI Taxonomy" id="498741"/>
    <lineage>
        <taxon>Bacteria</taxon>
        <taxon>Pseudomonadati</taxon>
        <taxon>Spirochaetota</taxon>
        <taxon>Spirochaetia</taxon>
        <taxon>Spirochaetales</taxon>
        <taxon>Borreliaceae</taxon>
        <taxon>Borreliella</taxon>
    </lineage>
</organism>
<accession>A0A826GWL5</accession>
<evidence type="ECO:0000313" key="3">
    <source>
        <dbReference type="Proteomes" id="UP000006166"/>
    </source>
</evidence>
<sequence>MFDINFNLKDISVKSNNILSFDKMLSLSWYILSIFIFICFSFNAFYI</sequence>
<proteinExistence type="predicted"/>
<dbReference type="EMBL" id="ABJZ02000002">
    <property type="protein sequence ID" value="EEH01030.1"/>
    <property type="molecule type" value="Genomic_DNA"/>
</dbReference>
<feature type="transmembrane region" description="Helical" evidence="1">
    <location>
        <begin position="27"/>
        <end position="46"/>
    </location>
</feature>
<dbReference type="AlphaFoldDB" id="A0A826GWL5"/>
<keyword evidence="1" id="KW-0812">Transmembrane</keyword>
<keyword evidence="1" id="KW-0472">Membrane</keyword>
<gene>
    <name evidence="2" type="ORF">BSV1_0784</name>
</gene>
<evidence type="ECO:0000256" key="1">
    <source>
        <dbReference type="SAM" id="Phobius"/>
    </source>
</evidence>
<protein>
    <submittedName>
        <fullName evidence="2">Uncharacterized protein</fullName>
    </submittedName>
</protein>
<dbReference type="Proteomes" id="UP000006166">
    <property type="component" value="Unassembled WGS sequence"/>
</dbReference>
<keyword evidence="3" id="KW-1185">Reference proteome</keyword>
<name>A0A826GWL5_9SPIR</name>
<comment type="caution">
    <text evidence="2">The sequence shown here is derived from an EMBL/GenBank/DDBJ whole genome shotgun (WGS) entry which is preliminary data.</text>
</comment>